<evidence type="ECO:0000256" key="1">
    <source>
        <dbReference type="ARBA" id="ARBA00022801"/>
    </source>
</evidence>
<dbReference type="InterPro" id="IPR050695">
    <property type="entry name" value="N-acetylmuramoyl_amidase_3"/>
</dbReference>
<dbReference type="SUPFAM" id="SSF53187">
    <property type="entry name" value="Zn-dependent exopeptidases"/>
    <property type="match status" value="1"/>
</dbReference>
<protein>
    <submittedName>
        <fullName evidence="3">N-acetylmuramoyl-L-alanine amidase</fullName>
    </submittedName>
</protein>
<evidence type="ECO:0000259" key="2">
    <source>
        <dbReference type="SMART" id="SM00646"/>
    </source>
</evidence>
<dbReference type="Gene3D" id="3.40.630.40">
    <property type="entry name" value="Zn-dependent exopeptidases"/>
    <property type="match status" value="1"/>
</dbReference>
<comment type="caution">
    <text evidence="3">The sequence shown here is derived from an EMBL/GenBank/DDBJ whole genome shotgun (WGS) entry which is preliminary data.</text>
</comment>
<keyword evidence="1" id="KW-0378">Hydrolase</keyword>
<gene>
    <name evidence="3" type="ORF">ACJDT4_03000</name>
</gene>
<dbReference type="InterPro" id="IPR002508">
    <property type="entry name" value="MurNAc-LAA_cat"/>
</dbReference>
<accession>A0ABW8TAI4</accession>
<evidence type="ECO:0000313" key="3">
    <source>
        <dbReference type="EMBL" id="MFL0249376.1"/>
    </source>
</evidence>
<dbReference type="Proteomes" id="UP001623592">
    <property type="component" value="Unassembled WGS sequence"/>
</dbReference>
<dbReference type="Pfam" id="PF01520">
    <property type="entry name" value="Amidase_3"/>
    <property type="match status" value="1"/>
</dbReference>
<feature type="domain" description="MurNAc-LAA" evidence="2">
    <location>
        <begin position="137"/>
        <end position="250"/>
    </location>
</feature>
<dbReference type="PANTHER" id="PTHR30404:SF0">
    <property type="entry name" value="N-ACETYLMURAMOYL-L-ALANINE AMIDASE AMIC"/>
    <property type="match status" value="1"/>
</dbReference>
<organism evidence="3 4">
    <name type="scientific">Clostridium neuense</name>
    <dbReference type="NCBI Taxonomy" id="1728934"/>
    <lineage>
        <taxon>Bacteria</taxon>
        <taxon>Bacillati</taxon>
        <taxon>Bacillota</taxon>
        <taxon>Clostridia</taxon>
        <taxon>Eubacteriales</taxon>
        <taxon>Clostridiaceae</taxon>
        <taxon>Clostridium</taxon>
    </lineage>
</organism>
<dbReference type="RefSeq" id="WP_406786045.1">
    <property type="nucleotide sequence ID" value="NZ_JBJIAA010000002.1"/>
</dbReference>
<sequence length="258" mass="28836">MERWQDMHKTRIGKLAFSLLVVFIFSLLSTSKVVNLFASKGSVRVNNKIHKVIKLNKNSVLAQTPKRNFVVCIDPGHGAYDKGARGINGICEKDVTLKVGLKVGQALEKNNIKVVYTRKDDKTVLGSNEIQDLQKRVQISASSKADVFISIHCNQFKNSSVRGIELWCNYPNTKDEELAKKIEDGLYNLKYTQKRNMKYRSNSSLYVLKNNKAISTLVELGYLSNPSDCKFLASDSGQAQCANAIVNAILDFKKGNAK</sequence>
<name>A0ABW8TAI4_9CLOT</name>
<dbReference type="SMART" id="SM00646">
    <property type="entry name" value="Ami_3"/>
    <property type="match status" value="1"/>
</dbReference>
<reference evidence="3 4" key="1">
    <citation type="submission" date="2024-11" db="EMBL/GenBank/DDBJ databases">
        <authorList>
            <person name="Heng Y.C."/>
            <person name="Lim A.C.H."/>
            <person name="Lee J.K.Y."/>
            <person name="Kittelmann S."/>
        </authorList>
    </citation>
    <scope>NUCLEOTIDE SEQUENCE [LARGE SCALE GENOMIC DNA]</scope>
    <source>
        <strain evidence="3 4">WILCCON 0114</strain>
    </source>
</reference>
<proteinExistence type="predicted"/>
<evidence type="ECO:0000313" key="4">
    <source>
        <dbReference type="Proteomes" id="UP001623592"/>
    </source>
</evidence>
<keyword evidence="4" id="KW-1185">Reference proteome</keyword>
<dbReference type="CDD" id="cd02696">
    <property type="entry name" value="MurNAc-LAA"/>
    <property type="match status" value="1"/>
</dbReference>
<dbReference type="PANTHER" id="PTHR30404">
    <property type="entry name" value="N-ACETYLMURAMOYL-L-ALANINE AMIDASE"/>
    <property type="match status" value="1"/>
</dbReference>
<dbReference type="EMBL" id="JBJIAA010000002">
    <property type="protein sequence ID" value="MFL0249376.1"/>
    <property type="molecule type" value="Genomic_DNA"/>
</dbReference>